<dbReference type="Proteomes" id="UP000186102">
    <property type="component" value="Unassembled WGS sequence"/>
</dbReference>
<comment type="caution">
    <text evidence="2">The sequence shown here is derived from an EMBL/GenBank/DDBJ whole genome shotgun (WGS) entry which is preliminary data.</text>
</comment>
<evidence type="ECO:0000259" key="1">
    <source>
        <dbReference type="Pfam" id="PF01208"/>
    </source>
</evidence>
<keyword evidence="2" id="KW-0489">Methyltransferase</keyword>
<dbReference type="RefSeq" id="WP_075364710.1">
    <property type="nucleotide sequence ID" value="NZ_MLBF01000012.1"/>
</dbReference>
<organism evidence="2 3">
    <name type="scientific">Desulfosporosinus metallidurans</name>
    <dbReference type="NCBI Taxonomy" id="1888891"/>
    <lineage>
        <taxon>Bacteria</taxon>
        <taxon>Bacillati</taxon>
        <taxon>Bacillota</taxon>
        <taxon>Clostridia</taxon>
        <taxon>Eubacteriales</taxon>
        <taxon>Desulfitobacteriaceae</taxon>
        <taxon>Desulfosporosinus</taxon>
    </lineage>
</organism>
<feature type="domain" description="Uroporphyrinogen decarboxylase (URO-D)" evidence="1">
    <location>
        <begin position="6"/>
        <end position="345"/>
    </location>
</feature>
<dbReference type="STRING" id="1888891.DSOL_2062"/>
<name>A0A1Q8QXA8_9FIRM</name>
<evidence type="ECO:0000313" key="2">
    <source>
        <dbReference type="EMBL" id="OLN31969.1"/>
    </source>
</evidence>
<keyword evidence="3" id="KW-1185">Reference proteome</keyword>
<dbReference type="AlphaFoldDB" id="A0A1Q8QXA8"/>
<dbReference type="GO" id="GO:0004853">
    <property type="term" value="F:uroporphyrinogen decarboxylase activity"/>
    <property type="evidence" value="ECO:0007669"/>
    <property type="project" value="InterPro"/>
</dbReference>
<protein>
    <submittedName>
        <fullName evidence="2">Methylcobalamin methyltransferase MMP0830</fullName>
    </submittedName>
</protein>
<proteinExistence type="predicted"/>
<dbReference type="EMBL" id="MLBF01000012">
    <property type="protein sequence ID" value="OLN31969.1"/>
    <property type="molecule type" value="Genomic_DNA"/>
</dbReference>
<gene>
    <name evidence="2" type="ORF">DSOL_2062</name>
</gene>
<evidence type="ECO:0000313" key="3">
    <source>
        <dbReference type="Proteomes" id="UP000186102"/>
    </source>
</evidence>
<dbReference type="PANTHER" id="PTHR47099">
    <property type="entry name" value="METHYLCOBAMIDE:COM METHYLTRANSFERASE MTBA"/>
    <property type="match status" value="1"/>
</dbReference>
<dbReference type="InterPro" id="IPR000257">
    <property type="entry name" value="Uroporphyrinogen_deCOase"/>
</dbReference>
<dbReference type="InterPro" id="IPR038071">
    <property type="entry name" value="UROD/MetE-like_sf"/>
</dbReference>
<dbReference type="PANTHER" id="PTHR47099:SF1">
    <property type="entry name" value="METHYLCOBAMIDE:COM METHYLTRANSFERASE MTBA"/>
    <property type="match status" value="1"/>
</dbReference>
<keyword evidence="2" id="KW-0808">Transferase</keyword>
<dbReference type="Gene3D" id="3.20.20.210">
    <property type="match status" value="1"/>
</dbReference>
<dbReference type="InterPro" id="IPR052024">
    <property type="entry name" value="Methanogen_methyltrans"/>
</dbReference>
<dbReference type="GO" id="GO:0032259">
    <property type="term" value="P:methylation"/>
    <property type="evidence" value="ECO:0007669"/>
    <property type="project" value="UniProtKB-KW"/>
</dbReference>
<accession>A0A1Q8QXA8</accession>
<dbReference type="GO" id="GO:0008168">
    <property type="term" value="F:methyltransferase activity"/>
    <property type="evidence" value="ECO:0007669"/>
    <property type="project" value="UniProtKB-KW"/>
</dbReference>
<dbReference type="GO" id="GO:0006779">
    <property type="term" value="P:porphyrin-containing compound biosynthetic process"/>
    <property type="evidence" value="ECO:0007669"/>
    <property type="project" value="InterPro"/>
</dbReference>
<dbReference type="OrthoDB" id="9780425at2"/>
<dbReference type="Pfam" id="PF01208">
    <property type="entry name" value="URO-D"/>
    <property type="match status" value="1"/>
</dbReference>
<reference evidence="2 3" key="1">
    <citation type="submission" date="2016-09" db="EMBL/GenBank/DDBJ databases">
        <title>Complete genome of Desulfosporosinus sp. OL.</title>
        <authorList>
            <person name="Mardanov A."/>
            <person name="Beletsky A."/>
            <person name="Panova A."/>
            <person name="Karnachuk O."/>
            <person name="Ravin N."/>
        </authorList>
    </citation>
    <scope>NUCLEOTIDE SEQUENCE [LARGE SCALE GENOMIC DNA]</scope>
    <source>
        <strain evidence="2 3">OL</strain>
    </source>
</reference>
<dbReference type="CDD" id="cd03465">
    <property type="entry name" value="URO-D_like"/>
    <property type="match status" value="1"/>
</dbReference>
<sequence length="349" mass="39569">MNDYHEILDVINGKVIPERVPVCLWTIGQTYAPFAGIPDDQYYADPEKMLKAQMLFHEQFPDTFTVPGIFPDFGLVPELGAMGCQVEFLDYSPPHIRKSALEDLSQAATFQTPDPRKAPYTSEVLSYLKYFKTNLPKHWTEKQGYLDGHVFCGGPGEVTALLLGYDKYSFGMVDTPELVHVLARKVTDFLKEYIDAQLEIVGPLKRAIIWDHFPGMVSEKMYREFVHPYLKELFEHVKEAEIRVYHNENNYPHLLGTIKEINANVVHIGPKHNLAETRDSLDKCVMGNLHPVNEMLEGSDQEVVAKCQEKIKQAGPGGRYLFSTGGGMAPETTSERMRLVIETANQTIF</sequence>
<dbReference type="SUPFAM" id="SSF51726">
    <property type="entry name" value="UROD/MetE-like"/>
    <property type="match status" value="1"/>
</dbReference>